<gene>
    <name evidence="2" type="ORF">FOTG_18132</name>
</gene>
<evidence type="ECO:0000313" key="2">
    <source>
        <dbReference type="EMBL" id="EXM13419.1"/>
    </source>
</evidence>
<protein>
    <submittedName>
        <fullName evidence="2">Uncharacterized protein</fullName>
    </submittedName>
</protein>
<dbReference type="AlphaFoldDB" id="X0KIH1"/>
<proteinExistence type="predicted"/>
<reference evidence="2" key="1">
    <citation type="submission" date="2011-11" db="EMBL/GenBank/DDBJ databases">
        <title>The Genome Sequence of Fusarium oxysporum Cotton.</title>
        <authorList>
            <consortium name="The Broad Institute Genome Sequencing Platform"/>
            <person name="Ma L.-J."/>
            <person name="Gale L.R."/>
            <person name="Schwartz D.C."/>
            <person name="Zhou S."/>
            <person name="Corby-Kistler H."/>
            <person name="Young S.K."/>
            <person name="Zeng Q."/>
            <person name="Gargeya S."/>
            <person name="Fitzgerald M."/>
            <person name="Haas B."/>
            <person name="Abouelleil A."/>
            <person name="Alvarado L."/>
            <person name="Arachchi H.M."/>
            <person name="Berlin A."/>
            <person name="Brown A."/>
            <person name="Chapman S.B."/>
            <person name="Chen Z."/>
            <person name="Dunbar C."/>
            <person name="Freedman E."/>
            <person name="Gearin G."/>
            <person name="Goldberg J."/>
            <person name="Griggs A."/>
            <person name="Gujja S."/>
            <person name="Heiman D."/>
            <person name="Howarth C."/>
            <person name="Larson L."/>
            <person name="Lui A."/>
            <person name="MacDonald P.J.P."/>
            <person name="Montmayeur A."/>
            <person name="Murphy C."/>
            <person name="Neiman D."/>
            <person name="Pearson M."/>
            <person name="Priest M."/>
            <person name="Roberts A."/>
            <person name="Saif S."/>
            <person name="Shea T."/>
            <person name="Shenoy N."/>
            <person name="Sisk P."/>
            <person name="Stolte C."/>
            <person name="Sykes S."/>
            <person name="Wortman J."/>
            <person name="Nusbaum C."/>
            <person name="Birren B."/>
        </authorList>
    </citation>
    <scope>NUCLEOTIDE SEQUENCE [LARGE SCALE GENOMIC DNA]</scope>
    <source>
        <strain evidence="2">25433</strain>
    </source>
</reference>
<sequence length="40" mass="4492">MNAPPTKKPKPFSRASLTFRPRLSKSRSLPRELLLPASQS</sequence>
<dbReference type="Proteomes" id="UP000030701">
    <property type="component" value="Unassembled WGS sequence"/>
</dbReference>
<name>X0KIH1_FUSOX</name>
<accession>X0KIH1</accession>
<reference evidence="2" key="2">
    <citation type="submission" date="2014-03" db="EMBL/GenBank/DDBJ databases">
        <title>The Genome Annotation of Fusarium oxysporum Cotton.</title>
        <authorList>
            <consortium name="The Broad Institute Genomics Platform"/>
            <person name="Ma L.-J."/>
            <person name="Corby-Kistler H."/>
            <person name="Broz K."/>
            <person name="Gale L.R."/>
            <person name="Jonkers W."/>
            <person name="O'Donnell K."/>
            <person name="Ploetz R."/>
            <person name="Steinberg C."/>
            <person name="Schwartz D.C."/>
            <person name="VanEtten H."/>
            <person name="Zhou S."/>
            <person name="Young S.K."/>
            <person name="Zeng Q."/>
            <person name="Gargeya S."/>
            <person name="Fitzgerald M."/>
            <person name="Abouelleil A."/>
            <person name="Alvarado L."/>
            <person name="Chapman S.B."/>
            <person name="Gainer-Dewar J."/>
            <person name="Goldberg J."/>
            <person name="Griggs A."/>
            <person name="Gujja S."/>
            <person name="Hansen M."/>
            <person name="Howarth C."/>
            <person name="Imamovic A."/>
            <person name="Ireland A."/>
            <person name="Larimer J."/>
            <person name="McCowan C."/>
            <person name="Murphy C."/>
            <person name="Pearson M."/>
            <person name="Poon T.W."/>
            <person name="Priest M."/>
            <person name="Roberts A."/>
            <person name="Saif S."/>
            <person name="Shea T."/>
            <person name="Sykes S."/>
            <person name="Wortman J."/>
            <person name="Nusbaum C."/>
            <person name="Birren B."/>
        </authorList>
    </citation>
    <scope>NUCLEOTIDE SEQUENCE</scope>
    <source>
        <strain evidence="2">25433</strain>
    </source>
</reference>
<feature type="compositionally biased region" description="Low complexity" evidence="1">
    <location>
        <begin position="31"/>
        <end position="40"/>
    </location>
</feature>
<dbReference type="HOGENOM" id="CLU_3299410_0_0_1"/>
<organism evidence="2">
    <name type="scientific">Fusarium oxysporum f. sp. vasinfectum 25433</name>
    <dbReference type="NCBI Taxonomy" id="1089449"/>
    <lineage>
        <taxon>Eukaryota</taxon>
        <taxon>Fungi</taxon>
        <taxon>Dikarya</taxon>
        <taxon>Ascomycota</taxon>
        <taxon>Pezizomycotina</taxon>
        <taxon>Sordariomycetes</taxon>
        <taxon>Hypocreomycetidae</taxon>
        <taxon>Hypocreales</taxon>
        <taxon>Nectriaceae</taxon>
        <taxon>Fusarium</taxon>
        <taxon>Fusarium oxysporum species complex</taxon>
    </lineage>
</organism>
<dbReference type="EMBL" id="KK035286">
    <property type="protein sequence ID" value="EXM13419.1"/>
    <property type="molecule type" value="Genomic_DNA"/>
</dbReference>
<feature type="region of interest" description="Disordered" evidence="1">
    <location>
        <begin position="1"/>
        <end position="40"/>
    </location>
</feature>
<evidence type="ECO:0000256" key="1">
    <source>
        <dbReference type="SAM" id="MobiDB-lite"/>
    </source>
</evidence>